<evidence type="ECO:0000313" key="2">
    <source>
        <dbReference type="EnsemblPlants" id="LPERR06G12670.1"/>
    </source>
</evidence>
<protein>
    <submittedName>
        <fullName evidence="2">Uncharacterized protein</fullName>
    </submittedName>
</protein>
<evidence type="ECO:0000313" key="3">
    <source>
        <dbReference type="Proteomes" id="UP000032180"/>
    </source>
</evidence>
<organism evidence="2 3">
    <name type="scientific">Leersia perrieri</name>
    <dbReference type="NCBI Taxonomy" id="77586"/>
    <lineage>
        <taxon>Eukaryota</taxon>
        <taxon>Viridiplantae</taxon>
        <taxon>Streptophyta</taxon>
        <taxon>Embryophyta</taxon>
        <taxon>Tracheophyta</taxon>
        <taxon>Spermatophyta</taxon>
        <taxon>Magnoliopsida</taxon>
        <taxon>Liliopsida</taxon>
        <taxon>Poales</taxon>
        <taxon>Poaceae</taxon>
        <taxon>BOP clade</taxon>
        <taxon>Oryzoideae</taxon>
        <taxon>Oryzeae</taxon>
        <taxon>Oryzinae</taxon>
        <taxon>Leersia</taxon>
    </lineage>
</organism>
<evidence type="ECO:0000256" key="1">
    <source>
        <dbReference type="SAM" id="MobiDB-lite"/>
    </source>
</evidence>
<dbReference type="AlphaFoldDB" id="A0A0D9WQC4"/>
<dbReference type="Gramene" id="LPERR06G12670.1">
    <property type="protein sequence ID" value="LPERR06G12670.1"/>
    <property type="gene ID" value="LPERR06G12670"/>
</dbReference>
<accession>A0A0D9WQC4</accession>
<name>A0A0D9WQC4_9ORYZ</name>
<reference evidence="2" key="3">
    <citation type="submission" date="2015-04" db="UniProtKB">
        <authorList>
            <consortium name="EnsemblPlants"/>
        </authorList>
    </citation>
    <scope>IDENTIFICATION</scope>
</reference>
<dbReference type="EnsemblPlants" id="LPERR06G12670.1">
    <property type="protein sequence ID" value="LPERR06G12670.1"/>
    <property type="gene ID" value="LPERR06G12670"/>
</dbReference>
<proteinExistence type="predicted"/>
<feature type="region of interest" description="Disordered" evidence="1">
    <location>
        <begin position="13"/>
        <end position="95"/>
    </location>
</feature>
<keyword evidence="3" id="KW-1185">Reference proteome</keyword>
<dbReference type="HOGENOM" id="CLU_1930587_0_0_1"/>
<dbReference type="Proteomes" id="UP000032180">
    <property type="component" value="Chromosome 6"/>
</dbReference>
<reference evidence="2 3" key="1">
    <citation type="submission" date="2012-08" db="EMBL/GenBank/DDBJ databases">
        <title>Oryza genome evolution.</title>
        <authorList>
            <person name="Wing R.A."/>
        </authorList>
    </citation>
    <scope>NUCLEOTIDE SEQUENCE</scope>
</reference>
<sequence>MEFLALRQQAQACHQQFPRHYGGETWTKRRQPGRGRASGRAGSAAARPAASTRTPPLDGRSSEHRKRWPASSAWFSDEQQAPLMFPPATAPPTASCRHGVMSSPWNMLQHDVGTGIACDLAIGPPTRTTSR</sequence>
<reference evidence="3" key="2">
    <citation type="submission" date="2013-12" db="EMBL/GenBank/DDBJ databases">
        <authorList>
            <person name="Yu Y."/>
            <person name="Lee S."/>
            <person name="de Baynast K."/>
            <person name="Wissotski M."/>
            <person name="Liu L."/>
            <person name="Talag J."/>
            <person name="Goicoechea J."/>
            <person name="Angelova A."/>
            <person name="Jetty R."/>
            <person name="Kudrna D."/>
            <person name="Golser W."/>
            <person name="Rivera L."/>
            <person name="Zhang J."/>
            <person name="Wing R."/>
        </authorList>
    </citation>
    <scope>NUCLEOTIDE SEQUENCE</scope>
</reference>
<feature type="compositionally biased region" description="Low complexity" evidence="1">
    <location>
        <begin position="34"/>
        <end position="56"/>
    </location>
</feature>